<feature type="compositionally biased region" description="Polar residues" evidence="1">
    <location>
        <begin position="22"/>
        <end position="49"/>
    </location>
</feature>
<feature type="compositionally biased region" description="Basic and acidic residues" evidence="1">
    <location>
        <begin position="66"/>
        <end position="87"/>
    </location>
</feature>
<protein>
    <submittedName>
        <fullName evidence="2">Uncharacterized protein</fullName>
    </submittedName>
</protein>
<proteinExistence type="predicted"/>
<feature type="region of interest" description="Disordered" evidence="1">
    <location>
        <begin position="162"/>
        <end position="224"/>
    </location>
</feature>
<dbReference type="OrthoDB" id="2359117at2759"/>
<name>A0A9W9NW01_9EURO</name>
<keyword evidence="3" id="KW-1185">Reference proteome</keyword>
<dbReference type="GeneID" id="83203762"/>
<feature type="region of interest" description="Disordered" evidence="1">
    <location>
        <begin position="66"/>
        <end position="147"/>
    </location>
</feature>
<dbReference type="Proteomes" id="UP001150941">
    <property type="component" value="Unassembled WGS sequence"/>
</dbReference>
<feature type="compositionally biased region" description="Polar residues" evidence="1">
    <location>
        <begin position="162"/>
        <end position="176"/>
    </location>
</feature>
<feature type="region of interest" description="Disordered" evidence="1">
    <location>
        <begin position="1"/>
        <end position="50"/>
    </location>
</feature>
<evidence type="ECO:0000256" key="1">
    <source>
        <dbReference type="SAM" id="MobiDB-lite"/>
    </source>
</evidence>
<feature type="compositionally biased region" description="Low complexity" evidence="1">
    <location>
        <begin position="96"/>
        <end position="105"/>
    </location>
</feature>
<reference evidence="2" key="1">
    <citation type="submission" date="2022-11" db="EMBL/GenBank/DDBJ databases">
        <authorList>
            <person name="Petersen C."/>
        </authorList>
    </citation>
    <scope>NUCLEOTIDE SEQUENCE</scope>
    <source>
        <strain evidence="2">IBT 19713</strain>
    </source>
</reference>
<organism evidence="2 3">
    <name type="scientific">Penicillium chermesinum</name>
    <dbReference type="NCBI Taxonomy" id="63820"/>
    <lineage>
        <taxon>Eukaryota</taxon>
        <taxon>Fungi</taxon>
        <taxon>Dikarya</taxon>
        <taxon>Ascomycota</taxon>
        <taxon>Pezizomycotina</taxon>
        <taxon>Eurotiomycetes</taxon>
        <taxon>Eurotiomycetidae</taxon>
        <taxon>Eurotiales</taxon>
        <taxon>Aspergillaceae</taxon>
        <taxon>Penicillium</taxon>
    </lineage>
</organism>
<dbReference type="AlphaFoldDB" id="A0A9W9NW01"/>
<dbReference type="RefSeq" id="XP_058329349.1">
    <property type="nucleotide sequence ID" value="XM_058476459.1"/>
</dbReference>
<comment type="caution">
    <text evidence="2">The sequence shown here is derived from an EMBL/GenBank/DDBJ whole genome shotgun (WGS) entry which is preliminary data.</text>
</comment>
<accession>A0A9W9NW01</accession>
<feature type="compositionally biased region" description="Polar residues" evidence="1">
    <location>
        <begin position="1"/>
        <end position="11"/>
    </location>
</feature>
<evidence type="ECO:0000313" key="2">
    <source>
        <dbReference type="EMBL" id="KAJ5225938.1"/>
    </source>
</evidence>
<feature type="region of interest" description="Disordered" evidence="1">
    <location>
        <begin position="438"/>
        <end position="520"/>
    </location>
</feature>
<gene>
    <name evidence="2" type="ORF">N7468_007163</name>
</gene>
<sequence length="520" mass="56523">MNDVQHLTSSRGGPYAEVGASSGPSMSQLSGETCRTETVQVPRSPQPLSLQIDGLNARIFDRGDDALSRVESSERGSDTSADPRRPELQSASTVTDSFSSLPLSSLHDDSRSMEIENSQTSNEEDQTPKAYSRSEVPPHIDENGSINASAGIKKEGNWSLSPLQSTEASDLPSSNESHFKPGHKRTATGDIKPMSSGLAAPDALENGAQRRRSKTIGASAHGSRIAQLSVHIRTRLSYAAAKIEKSRQTRDTKTQDAIRELEKLVSETPSAASTPGLKPSPYLQSPQPTTHARPHLSHQRSQSTMSSSRLTNIPKLAPPVDIVPSNGDTNRRRPNPNTVAKHHDYSPYARHRRHHSHQEPSLARLSSPVLGTGTPRIPPSSRMTLSAQHEFFKSHTQNTSMEQDAIETLIFMSSPENSGYRSSPRDLQPAATQASLNESLFSNGHGGPADQSQSSQSDRSLNGRSFELRPAGLGLEADAGDAIDRILDQMDSDSEDDTRYASHRHRAYMPPSSRNHAPPR</sequence>
<feature type="region of interest" description="Disordered" evidence="1">
    <location>
        <begin position="264"/>
        <end position="382"/>
    </location>
</feature>
<reference evidence="2" key="2">
    <citation type="journal article" date="2023" name="IMA Fungus">
        <title>Comparative genomic study of the Penicillium genus elucidates a diverse pangenome and 15 lateral gene transfer events.</title>
        <authorList>
            <person name="Petersen C."/>
            <person name="Sorensen T."/>
            <person name="Nielsen M.R."/>
            <person name="Sondergaard T.E."/>
            <person name="Sorensen J.L."/>
            <person name="Fitzpatrick D.A."/>
            <person name="Frisvad J.C."/>
            <person name="Nielsen K.L."/>
        </authorList>
    </citation>
    <scope>NUCLEOTIDE SEQUENCE</scope>
    <source>
        <strain evidence="2">IBT 19713</strain>
    </source>
</reference>
<evidence type="ECO:0000313" key="3">
    <source>
        <dbReference type="Proteomes" id="UP001150941"/>
    </source>
</evidence>
<feature type="compositionally biased region" description="Low complexity" evidence="1">
    <location>
        <begin position="299"/>
        <end position="311"/>
    </location>
</feature>
<dbReference type="EMBL" id="JAPQKS010000005">
    <property type="protein sequence ID" value="KAJ5225938.1"/>
    <property type="molecule type" value="Genomic_DNA"/>
</dbReference>